<dbReference type="GO" id="GO:0006107">
    <property type="term" value="P:oxaloacetate metabolic process"/>
    <property type="evidence" value="ECO:0007669"/>
    <property type="project" value="TreeGrafter"/>
</dbReference>
<keyword evidence="2 4" id="KW-0479">Metal-binding</keyword>
<dbReference type="Gene3D" id="3.20.20.60">
    <property type="entry name" value="Phosphoenolpyruvate-binding domains"/>
    <property type="match status" value="1"/>
</dbReference>
<dbReference type="Pfam" id="PF15617">
    <property type="entry name" value="C-C_Bond_Lyase"/>
    <property type="match status" value="1"/>
</dbReference>
<dbReference type="InterPro" id="IPR040442">
    <property type="entry name" value="Pyrv_kinase-like_dom_sf"/>
</dbReference>
<proteinExistence type="predicted"/>
<dbReference type="PANTHER" id="PTHR32308:SF10">
    <property type="entry name" value="CITRATE LYASE SUBUNIT BETA"/>
    <property type="match status" value="1"/>
</dbReference>
<keyword evidence="3 4" id="KW-0460">Magnesium</keyword>
<dbReference type="eggNOG" id="COG2301">
    <property type="taxonomic scope" value="Bacteria"/>
</dbReference>
<dbReference type="RefSeq" id="WP_009767340.1">
    <property type="nucleotide sequence ID" value="NZ_ANIN01000001.1"/>
</dbReference>
<gene>
    <name evidence="5" type="ORF">MOMA_03925</name>
</gene>
<evidence type="ECO:0000256" key="4">
    <source>
        <dbReference type="PIRSR" id="PIRSR015582-2"/>
    </source>
</evidence>
<keyword evidence="6" id="KW-1185">Reference proteome</keyword>
<dbReference type="GO" id="GO:0000287">
    <property type="term" value="F:magnesium ion binding"/>
    <property type="evidence" value="ECO:0007669"/>
    <property type="project" value="TreeGrafter"/>
</dbReference>
<evidence type="ECO:0000256" key="1">
    <source>
        <dbReference type="ARBA" id="ARBA00001946"/>
    </source>
</evidence>
<dbReference type="EMBL" id="ANIN01000001">
    <property type="protein sequence ID" value="ELA09521.1"/>
    <property type="molecule type" value="Genomic_DNA"/>
</dbReference>
<evidence type="ECO:0000313" key="5">
    <source>
        <dbReference type="EMBL" id="ELA09521.1"/>
    </source>
</evidence>
<evidence type="ECO:0008006" key="7">
    <source>
        <dbReference type="Google" id="ProtNLM"/>
    </source>
</evidence>
<evidence type="ECO:0000256" key="2">
    <source>
        <dbReference type="ARBA" id="ARBA00022723"/>
    </source>
</evidence>
<dbReference type="Proteomes" id="UP000023795">
    <property type="component" value="Unassembled WGS sequence"/>
</dbReference>
<dbReference type="InterPro" id="IPR015813">
    <property type="entry name" value="Pyrv/PenolPyrv_kinase-like_dom"/>
</dbReference>
<protein>
    <recommendedName>
        <fullName evidence="7">ATP/GTP-binding protein</fullName>
    </recommendedName>
</protein>
<dbReference type="PIRSF" id="PIRSF015582">
    <property type="entry name" value="Cit_lyase_B"/>
    <property type="match status" value="1"/>
</dbReference>
<dbReference type="PATRIC" id="fig|1230338.3.peg.851"/>
<sequence>MTILNLPNHTILPIAPPRLHPYHLGASLYMPATRLDILAVIKREKLENINSIIICLEDSIHDNDVARALTNLQNLLKNWQQQQTDNPKLFLPRPLVFIRPRHAKMLRELVEVAKIEMVDGFVLPKVDMASLANWRLATQHLDKAKFLMPTLETASIFHATHNDELAIALTESFTQQILALRIGGNDLLSCLRLRRPQDITLYQSPIGALIYRLLGCFVPYGFYLTAPVCEFLDKPELLNSEVQQDVALGLVGKTVIHPSQIAIVQNAFQVSADELTQAGAILHADAKAVFKQDNTMLEPATHKNWAMEVLTRHDVFGLKQQQ</sequence>
<dbReference type="AlphaFoldDB" id="L2F9T1"/>
<dbReference type="SUPFAM" id="SSF51621">
    <property type="entry name" value="Phosphoenolpyruvate/pyruvate domain"/>
    <property type="match status" value="1"/>
</dbReference>
<reference evidence="5 6" key="1">
    <citation type="journal article" date="2013" name="Genome Announc.">
        <title>Genome Sequence of Moraxella macacae 0408225, a Novel Bacterial Species Isolated from a Cynomolgus Macaque with Epistaxis.</title>
        <authorList>
            <person name="Ladner J.T."/>
            <person name="Whitehouse C.A."/>
            <person name="Koroleva G.I."/>
            <person name="Palacios G.F."/>
        </authorList>
    </citation>
    <scope>NUCLEOTIDE SEQUENCE [LARGE SCALE GENOMIC DNA]</scope>
    <source>
        <strain evidence="5 6">0408225</strain>
    </source>
</reference>
<dbReference type="GO" id="GO:0003824">
    <property type="term" value="F:catalytic activity"/>
    <property type="evidence" value="ECO:0007669"/>
    <property type="project" value="InterPro"/>
</dbReference>
<evidence type="ECO:0000313" key="6">
    <source>
        <dbReference type="Proteomes" id="UP000023795"/>
    </source>
</evidence>
<dbReference type="STRING" id="1230338.MOMA_03925"/>
<dbReference type="OrthoDB" id="348111at2"/>
<dbReference type="PANTHER" id="PTHR32308">
    <property type="entry name" value="LYASE BETA SUBUNIT, PUTATIVE (AFU_ORTHOLOGUE AFUA_4G13030)-RELATED"/>
    <property type="match status" value="1"/>
</dbReference>
<evidence type="ECO:0000256" key="3">
    <source>
        <dbReference type="ARBA" id="ARBA00022842"/>
    </source>
</evidence>
<comment type="cofactor">
    <cofactor evidence="1">
        <name>Mg(2+)</name>
        <dbReference type="ChEBI" id="CHEBI:18420"/>
    </cofactor>
</comment>
<dbReference type="InterPro" id="IPR011206">
    <property type="entry name" value="Citrate_lyase_beta/mcl1/mcl2"/>
</dbReference>
<accession>L2F9T1</accession>
<dbReference type="InterPro" id="IPR039480">
    <property type="entry name" value="C-C_Bond_Lyase-like"/>
</dbReference>
<comment type="caution">
    <text evidence="5">The sequence shown here is derived from an EMBL/GenBank/DDBJ whole genome shotgun (WGS) entry which is preliminary data.</text>
</comment>
<name>L2F9T1_9GAMM</name>
<feature type="binding site" evidence="4">
    <location>
        <position position="186"/>
    </location>
    <ligand>
        <name>Mg(2+)</name>
        <dbReference type="ChEBI" id="CHEBI:18420"/>
    </ligand>
</feature>
<organism evidence="5 6">
    <name type="scientific">Moraxella macacae 0408225</name>
    <dbReference type="NCBI Taxonomy" id="1230338"/>
    <lineage>
        <taxon>Bacteria</taxon>
        <taxon>Pseudomonadati</taxon>
        <taxon>Pseudomonadota</taxon>
        <taxon>Gammaproteobacteria</taxon>
        <taxon>Moraxellales</taxon>
        <taxon>Moraxellaceae</taxon>
        <taxon>Moraxella</taxon>
    </lineage>
</organism>